<feature type="chain" id="PRO_5040171271" evidence="5">
    <location>
        <begin position="24"/>
        <end position="387"/>
    </location>
</feature>
<evidence type="ECO:0000256" key="3">
    <source>
        <dbReference type="ARBA" id="ARBA00022801"/>
    </source>
</evidence>
<evidence type="ECO:0000256" key="2">
    <source>
        <dbReference type="ARBA" id="ARBA00022729"/>
    </source>
</evidence>
<gene>
    <name evidence="6" type="ORF">LSAT_V11C400176760</name>
</gene>
<dbReference type="Gene3D" id="3.40.50.1110">
    <property type="entry name" value="SGNH hydrolase"/>
    <property type="match status" value="1"/>
</dbReference>
<dbReference type="CDD" id="cd01837">
    <property type="entry name" value="SGNH_plant_lipase_like"/>
    <property type="match status" value="1"/>
</dbReference>
<sequence>MANSSTFFPILMLLFSCNVYTNACYPSIISFGDSLADTGNLKEMASKSNVRPPHFLFPPYGETFFNKPTGRCSNGRLIIDFVAESLGLPLVPPSLGSETNVHVTELGEGVNFAVAGATALDSSFHEARGVSIPTNASLGVQLGWFKDSLSSICSAVSDCKQLIGQSLVLMGEIGGNDYNHALVAGKSIDEVETYVPFVINTIISAVNELIELGAQTLVIPGNLPIGCSAAYLTIFYGSDNVQYDNSTGCIITLNKFAEYHNELLQRKLQQIRELHPEVNIIYADYYNAAMQFFRSPNKFGFTNGALKACCGGGGPFNYNPSIACADSSSTSCAQPDTYVNWDGLHLTEAAYKVIFKSIYEGPYTTPQFNTLCPISTLQWLGGLSSSI</sequence>
<keyword evidence="3" id="KW-0378">Hydrolase</keyword>
<evidence type="ECO:0000313" key="6">
    <source>
        <dbReference type="EMBL" id="KAJ0212752.1"/>
    </source>
</evidence>
<comment type="similarity">
    <text evidence="1">Belongs to the 'GDSL' lipolytic enzyme family.</text>
</comment>
<dbReference type="Pfam" id="PF00657">
    <property type="entry name" value="Lipase_GDSL"/>
    <property type="match status" value="1"/>
</dbReference>
<keyword evidence="7" id="KW-1185">Reference proteome</keyword>
<dbReference type="InterPro" id="IPR035669">
    <property type="entry name" value="SGNH_plant_lipase-like"/>
</dbReference>
<accession>A0A9R1VS78</accession>
<name>A0A9R1VS78_LACSA</name>
<evidence type="ECO:0000256" key="5">
    <source>
        <dbReference type="SAM" id="SignalP"/>
    </source>
</evidence>
<organism evidence="6 7">
    <name type="scientific">Lactuca sativa</name>
    <name type="common">Garden lettuce</name>
    <dbReference type="NCBI Taxonomy" id="4236"/>
    <lineage>
        <taxon>Eukaryota</taxon>
        <taxon>Viridiplantae</taxon>
        <taxon>Streptophyta</taxon>
        <taxon>Embryophyta</taxon>
        <taxon>Tracheophyta</taxon>
        <taxon>Spermatophyta</taxon>
        <taxon>Magnoliopsida</taxon>
        <taxon>eudicotyledons</taxon>
        <taxon>Gunneridae</taxon>
        <taxon>Pentapetalae</taxon>
        <taxon>asterids</taxon>
        <taxon>campanulids</taxon>
        <taxon>Asterales</taxon>
        <taxon>Asteraceae</taxon>
        <taxon>Cichorioideae</taxon>
        <taxon>Cichorieae</taxon>
        <taxon>Lactucinae</taxon>
        <taxon>Lactuca</taxon>
    </lineage>
</organism>
<reference evidence="6 7" key="1">
    <citation type="journal article" date="2017" name="Nat. Commun.">
        <title>Genome assembly with in vitro proximity ligation data and whole-genome triplication in lettuce.</title>
        <authorList>
            <person name="Reyes-Chin-Wo S."/>
            <person name="Wang Z."/>
            <person name="Yang X."/>
            <person name="Kozik A."/>
            <person name="Arikit S."/>
            <person name="Song C."/>
            <person name="Xia L."/>
            <person name="Froenicke L."/>
            <person name="Lavelle D.O."/>
            <person name="Truco M.J."/>
            <person name="Xia R."/>
            <person name="Zhu S."/>
            <person name="Xu C."/>
            <person name="Xu H."/>
            <person name="Xu X."/>
            <person name="Cox K."/>
            <person name="Korf I."/>
            <person name="Meyers B.C."/>
            <person name="Michelmore R.W."/>
        </authorList>
    </citation>
    <scope>NUCLEOTIDE SEQUENCE [LARGE SCALE GENOMIC DNA]</scope>
    <source>
        <strain evidence="7">cv. Salinas</strain>
        <tissue evidence="6">Seedlings</tissue>
    </source>
</reference>
<dbReference type="InterPro" id="IPR036514">
    <property type="entry name" value="SGNH_hydro_sf"/>
</dbReference>
<dbReference type="EMBL" id="NBSK02000004">
    <property type="protein sequence ID" value="KAJ0212752.1"/>
    <property type="molecule type" value="Genomic_DNA"/>
</dbReference>
<dbReference type="SUPFAM" id="SSF52266">
    <property type="entry name" value="SGNH hydrolase"/>
    <property type="match status" value="1"/>
</dbReference>
<dbReference type="InterPro" id="IPR001087">
    <property type="entry name" value="GDSL"/>
</dbReference>
<keyword evidence="2 5" id="KW-0732">Signal</keyword>
<protein>
    <submittedName>
        <fullName evidence="6">Uncharacterized protein</fullName>
    </submittedName>
</protein>
<dbReference type="GO" id="GO:0016788">
    <property type="term" value="F:hydrolase activity, acting on ester bonds"/>
    <property type="evidence" value="ECO:0007669"/>
    <property type="project" value="InterPro"/>
</dbReference>
<evidence type="ECO:0000256" key="1">
    <source>
        <dbReference type="ARBA" id="ARBA00008668"/>
    </source>
</evidence>
<keyword evidence="4" id="KW-0325">Glycoprotein</keyword>
<feature type="signal peptide" evidence="5">
    <location>
        <begin position="1"/>
        <end position="23"/>
    </location>
</feature>
<evidence type="ECO:0000256" key="4">
    <source>
        <dbReference type="ARBA" id="ARBA00023180"/>
    </source>
</evidence>
<dbReference type="PANTHER" id="PTHR22835">
    <property type="entry name" value="ZINC FINGER FYVE DOMAIN CONTAINING PROTEIN"/>
    <property type="match status" value="1"/>
</dbReference>
<dbReference type="Proteomes" id="UP000235145">
    <property type="component" value="Unassembled WGS sequence"/>
</dbReference>
<dbReference type="PANTHER" id="PTHR22835:SF683">
    <property type="entry name" value="OS05G0506800 PROTEIN"/>
    <property type="match status" value="1"/>
</dbReference>
<dbReference type="Gramene" id="rna-gnl|WGS:NBSK|LSAT_4X49840_mrna">
    <property type="protein sequence ID" value="cds-PLY97131.1"/>
    <property type="gene ID" value="gene-LSAT_4X49840"/>
</dbReference>
<proteinExistence type="inferred from homology"/>
<dbReference type="AlphaFoldDB" id="A0A9R1VS78"/>
<comment type="caution">
    <text evidence="6">The sequence shown here is derived from an EMBL/GenBank/DDBJ whole genome shotgun (WGS) entry which is preliminary data.</text>
</comment>
<evidence type="ECO:0000313" key="7">
    <source>
        <dbReference type="Proteomes" id="UP000235145"/>
    </source>
</evidence>